<feature type="domain" description="FLZ-type" evidence="5">
    <location>
        <begin position="71"/>
        <end position="115"/>
    </location>
</feature>
<comment type="caution">
    <text evidence="6">The sequence shown here is derived from an EMBL/GenBank/DDBJ whole genome shotgun (WGS) entry which is preliminary data.</text>
</comment>
<evidence type="ECO:0000313" key="7">
    <source>
        <dbReference type="Proteomes" id="UP001318860"/>
    </source>
</evidence>
<evidence type="ECO:0000256" key="1">
    <source>
        <dbReference type="ARBA" id="ARBA00009374"/>
    </source>
</evidence>
<dbReference type="EMBL" id="JABTTQ020001831">
    <property type="protein sequence ID" value="KAK6128076.1"/>
    <property type="molecule type" value="Genomic_DNA"/>
</dbReference>
<evidence type="ECO:0000256" key="2">
    <source>
        <dbReference type="ARBA" id="ARBA00022723"/>
    </source>
</evidence>
<dbReference type="PANTHER" id="PTHR47847:SF2">
    <property type="entry name" value="FCS-LIKE ZINC FINGER 17-RELATED"/>
    <property type="match status" value="1"/>
</dbReference>
<evidence type="ECO:0000313" key="6">
    <source>
        <dbReference type="EMBL" id="KAK6128076.1"/>
    </source>
</evidence>
<reference evidence="6 7" key="1">
    <citation type="journal article" date="2021" name="Comput. Struct. Biotechnol. J.">
        <title>De novo genome assembly of the potent medicinal plant Rehmannia glutinosa using nanopore technology.</title>
        <authorList>
            <person name="Ma L."/>
            <person name="Dong C."/>
            <person name="Song C."/>
            <person name="Wang X."/>
            <person name="Zheng X."/>
            <person name="Niu Y."/>
            <person name="Chen S."/>
            <person name="Feng W."/>
        </authorList>
    </citation>
    <scope>NUCLEOTIDE SEQUENCE [LARGE SCALE GENOMIC DNA]</scope>
    <source>
        <strain evidence="6">DH-2019</strain>
    </source>
</reference>
<dbReference type="InterPro" id="IPR007650">
    <property type="entry name" value="Zf-FLZ_dom"/>
</dbReference>
<evidence type="ECO:0000259" key="5">
    <source>
        <dbReference type="PROSITE" id="PS51795"/>
    </source>
</evidence>
<dbReference type="InterPro" id="IPR044181">
    <property type="entry name" value="FLZ17/18"/>
</dbReference>
<protein>
    <recommendedName>
        <fullName evidence="5">FLZ-type domain-containing protein</fullName>
    </recommendedName>
</protein>
<keyword evidence="7" id="KW-1185">Reference proteome</keyword>
<evidence type="ECO:0000256" key="4">
    <source>
        <dbReference type="PROSITE-ProRule" id="PRU01131"/>
    </source>
</evidence>
<dbReference type="PANTHER" id="PTHR47847">
    <property type="entry name" value="FCS-LIKE ZINC FINGER 17"/>
    <property type="match status" value="1"/>
</dbReference>
<gene>
    <name evidence="6" type="ORF">DH2020_038181</name>
</gene>
<keyword evidence="3" id="KW-0862">Zinc</keyword>
<feature type="zinc finger region" description="FLZ-type" evidence="4">
    <location>
        <begin position="71"/>
        <end position="115"/>
    </location>
</feature>
<keyword evidence="2" id="KW-0479">Metal-binding</keyword>
<comment type="similarity">
    <text evidence="1">Belongs to the FLZ family.</text>
</comment>
<keyword evidence="3" id="KW-0863">Zinc-finger</keyword>
<evidence type="ECO:0000256" key="3">
    <source>
        <dbReference type="ARBA" id="ARBA00022771"/>
    </source>
</evidence>
<accession>A0ABR0UZN7</accession>
<dbReference type="Pfam" id="PF04570">
    <property type="entry name" value="zf-FLZ"/>
    <property type="match status" value="1"/>
</dbReference>
<organism evidence="6 7">
    <name type="scientific">Rehmannia glutinosa</name>
    <name type="common">Chinese foxglove</name>
    <dbReference type="NCBI Taxonomy" id="99300"/>
    <lineage>
        <taxon>Eukaryota</taxon>
        <taxon>Viridiplantae</taxon>
        <taxon>Streptophyta</taxon>
        <taxon>Embryophyta</taxon>
        <taxon>Tracheophyta</taxon>
        <taxon>Spermatophyta</taxon>
        <taxon>Magnoliopsida</taxon>
        <taxon>eudicotyledons</taxon>
        <taxon>Gunneridae</taxon>
        <taxon>Pentapetalae</taxon>
        <taxon>asterids</taxon>
        <taxon>lamiids</taxon>
        <taxon>Lamiales</taxon>
        <taxon>Orobanchaceae</taxon>
        <taxon>Rehmannieae</taxon>
        <taxon>Rehmannia</taxon>
    </lineage>
</organism>
<name>A0ABR0UZN7_REHGL</name>
<dbReference type="Proteomes" id="UP001318860">
    <property type="component" value="Unassembled WGS sequence"/>
</dbReference>
<dbReference type="PROSITE" id="PS51795">
    <property type="entry name" value="ZF_FLZ"/>
    <property type="match status" value="1"/>
</dbReference>
<proteinExistence type="inferred from homology"/>
<sequence length="166" mass="18984">MFSIIWSKKKGSIFMGSCKGSDDDQGLRLILTKLANGNSNVVLKPNIFLLNQIVKSCTRSSTTSDDFHSYCYLKSCHLCHKQLSLDKEIYMYRGDLGFCSVECRDRQIYLDESKEIEISSQRILASFRRRNRGGGGGGRCETSKLLEEFRERRHPLSSPKSRVIFL</sequence>